<comment type="caution">
    <text evidence="1">The sequence shown here is derived from an EMBL/GenBank/DDBJ whole genome shotgun (WGS) entry which is preliminary data.</text>
</comment>
<dbReference type="RefSeq" id="WP_188936774.1">
    <property type="nucleotide sequence ID" value="NZ_BMJC01000005.1"/>
</dbReference>
<organism evidence="1 2">
    <name type="scientific">Puia dinghuensis</name>
    <dbReference type="NCBI Taxonomy" id="1792502"/>
    <lineage>
        <taxon>Bacteria</taxon>
        <taxon>Pseudomonadati</taxon>
        <taxon>Bacteroidota</taxon>
        <taxon>Chitinophagia</taxon>
        <taxon>Chitinophagales</taxon>
        <taxon>Chitinophagaceae</taxon>
        <taxon>Puia</taxon>
    </lineage>
</organism>
<sequence length="450" mass="51369">MADFAPGGKFERESRTSHIHIINDEEVAAYLSHCTIPVDAQKVEFHDSFKYDIAYPDANTIDYFIAVDGEATTLPVNEGFPSSLVTFFQFGTLVIVSEDLDNVEKKPFVAAADIKKLKEIKRDKFVMPTKNVALKNDGVDFKTVVRTSIQDFFRKEHSGNTPLLETVFWLIFEKYRTDTVKQEYVLAHCPHCGTVDIVLEKDKMRLDYSWECTEPKCRKNIFLTDVFLLFVRMDNETGAEAIVGYLKNVIETFLLLHTMKSLLEIEDGLVNQFLLVKDGPLSFSGETSRIYRPVQKMISYLRAKNNINLVGVESSGPFVDHARQIRDKLKPGQAFLLNNKHIYTYILVGDPRTQQYGERTYYGGKLIYKSLDGRVYVLSMPVDNHVAYYNRPELADFANVQEVLFCIAKLRCDIYENALIPIAVINKLISLSTQSGTKILEKFAKKTVKK</sequence>
<evidence type="ECO:0000313" key="1">
    <source>
        <dbReference type="EMBL" id="GGB19635.1"/>
    </source>
</evidence>
<reference evidence="1" key="1">
    <citation type="journal article" date="2014" name="Int. J. Syst. Evol. Microbiol.">
        <title>Complete genome sequence of Corynebacterium casei LMG S-19264T (=DSM 44701T), isolated from a smear-ripened cheese.</title>
        <authorList>
            <consortium name="US DOE Joint Genome Institute (JGI-PGF)"/>
            <person name="Walter F."/>
            <person name="Albersmeier A."/>
            <person name="Kalinowski J."/>
            <person name="Ruckert C."/>
        </authorList>
    </citation>
    <scope>NUCLEOTIDE SEQUENCE</scope>
    <source>
        <strain evidence="1">CGMCC 1.15448</strain>
    </source>
</reference>
<evidence type="ECO:0008006" key="3">
    <source>
        <dbReference type="Google" id="ProtNLM"/>
    </source>
</evidence>
<dbReference type="EMBL" id="BMJC01000005">
    <property type="protein sequence ID" value="GGB19635.1"/>
    <property type="molecule type" value="Genomic_DNA"/>
</dbReference>
<gene>
    <name evidence="1" type="ORF">GCM10011511_49220</name>
</gene>
<dbReference type="AlphaFoldDB" id="A0A8J2UHU6"/>
<protein>
    <recommendedName>
        <fullName evidence="3">NurA domain-containing protein</fullName>
    </recommendedName>
</protein>
<accession>A0A8J2UHU6</accession>
<reference evidence="1" key="2">
    <citation type="submission" date="2020-09" db="EMBL/GenBank/DDBJ databases">
        <authorList>
            <person name="Sun Q."/>
            <person name="Zhou Y."/>
        </authorList>
    </citation>
    <scope>NUCLEOTIDE SEQUENCE</scope>
    <source>
        <strain evidence="1">CGMCC 1.15448</strain>
    </source>
</reference>
<keyword evidence="2" id="KW-1185">Reference proteome</keyword>
<name>A0A8J2UHU6_9BACT</name>
<dbReference type="Proteomes" id="UP000607559">
    <property type="component" value="Unassembled WGS sequence"/>
</dbReference>
<proteinExistence type="predicted"/>
<evidence type="ECO:0000313" key="2">
    <source>
        <dbReference type="Proteomes" id="UP000607559"/>
    </source>
</evidence>